<feature type="transmembrane region" description="Helical" evidence="2">
    <location>
        <begin position="244"/>
        <end position="263"/>
    </location>
</feature>
<evidence type="ECO:0000313" key="4">
    <source>
        <dbReference type="Proteomes" id="UP000009328"/>
    </source>
</evidence>
<organism evidence="3 4">
    <name type="scientific">Wickerhamomyces ciferrii (strain ATCC 14091 / BCRC 22168 / CBS 111 / JCM 3599 / NBRC 0793 / NRRL Y-1031 F-60-10)</name>
    <name type="common">Yeast</name>
    <name type="synonym">Pichia ciferrii</name>
    <dbReference type="NCBI Taxonomy" id="1206466"/>
    <lineage>
        <taxon>Eukaryota</taxon>
        <taxon>Fungi</taxon>
        <taxon>Dikarya</taxon>
        <taxon>Ascomycota</taxon>
        <taxon>Saccharomycotina</taxon>
        <taxon>Saccharomycetes</taxon>
        <taxon>Phaffomycetales</taxon>
        <taxon>Wickerhamomycetaceae</taxon>
        <taxon>Wickerhamomyces</taxon>
    </lineage>
</organism>
<keyword evidence="2" id="KW-0472">Membrane</keyword>
<protein>
    <submittedName>
        <fullName evidence="3">Membrane protein</fullName>
    </submittedName>
</protein>
<dbReference type="EMBL" id="CAIF01000098">
    <property type="protein sequence ID" value="CCH43987.1"/>
    <property type="molecule type" value="Genomic_DNA"/>
</dbReference>
<accession>K0KP67</accession>
<feature type="transmembrane region" description="Helical" evidence="2">
    <location>
        <begin position="202"/>
        <end position="224"/>
    </location>
</feature>
<dbReference type="HOGENOM" id="CLU_1005435_0_0_1"/>
<keyword evidence="2" id="KW-0812">Transmembrane</keyword>
<name>K0KP67_WICCF</name>
<feature type="region of interest" description="Disordered" evidence="1">
    <location>
        <begin position="62"/>
        <end position="89"/>
    </location>
</feature>
<sequence length="277" mass="31720">MNQLQAYLHSKVTTILSPAPSLQDTDYEIDEPSLSIHDKIISQRQAQKGCDYSNFTTPVKQRIKSPSSDYSNSSNSTIEIPPRNGFQNTPNHFKTKSANGNLELDDETLKIRQFVDIKQMLRSLRNLENLITEPNVDYEFFKKTYIESSYGLINSMNDTSGPVTQYQQNQKPQLQQNYQQQQKASTRLAQTSLPKEIESRDLIIKIGIVGVQILVVLIDLLTPICVQVISFGKTLLGNELVQKMLNVVVEIIWVTLSITLDYLKRFQHKTEQRRLSR</sequence>
<proteinExistence type="predicted"/>
<keyword evidence="4" id="KW-1185">Reference proteome</keyword>
<gene>
    <name evidence="3" type="ORF">BN7_3541</name>
</gene>
<feature type="compositionally biased region" description="Low complexity" evidence="1">
    <location>
        <begin position="65"/>
        <end position="76"/>
    </location>
</feature>
<dbReference type="AlphaFoldDB" id="K0KP67"/>
<evidence type="ECO:0000256" key="2">
    <source>
        <dbReference type="SAM" id="Phobius"/>
    </source>
</evidence>
<dbReference type="InParanoid" id="K0KP67"/>
<keyword evidence="2" id="KW-1133">Transmembrane helix</keyword>
<dbReference type="Proteomes" id="UP000009328">
    <property type="component" value="Unassembled WGS sequence"/>
</dbReference>
<reference evidence="3 4" key="1">
    <citation type="journal article" date="2012" name="Eukaryot. Cell">
        <title>Draft genome sequence of Wickerhamomyces ciferrii NRRL Y-1031 F-60-10.</title>
        <authorList>
            <person name="Schneider J."/>
            <person name="Andrea H."/>
            <person name="Blom J."/>
            <person name="Jaenicke S."/>
            <person name="Ruckert C."/>
            <person name="Schorsch C."/>
            <person name="Szczepanowski R."/>
            <person name="Farwick M."/>
            <person name="Goesmann A."/>
            <person name="Puhler A."/>
            <person name="Schaffer S."/>
            <person name="Tauch A."/>
            <person name="Kohler T."/>
            <person name="Brinkrolf K."/>
        </authorList>
    </citation>
    <scope>NUCLEOTIDE SEQUENCE [LARGE SCALE GENOMIC DNA]</scope>
    <source>
        <strain evidence="4">ATCC 14091 / BCRC 22168 / CBS 111 / JCM 3599 / NBRC 0793 / NRRL Y-1031 F-60-10</strain>
    </source>
</reference>
<evidence type="ECO:0000256" key="1">
    <source>
        <dbReference type="SAM" id="MobiDB-lite"/>
    </source>
</evidence>
<evidence type="ECO:0000313" key="3">
    <source>
        <dbReference type="EMBL" id="CCH43987.1"/>
    </source>
</evidence>
<comment type="caution">
    <text evidence="3">The sequence shown here is derived from an EMBL/GenBank/DDBJ whole genome shotgun (WGS) entry which is preliminary data.</text>
</comment>